<dbReference type="InterPro" id="IPR022742">
    <property type="entry name" value="Hydrolase_4"/>
</dbReference>
<dbReference type="ESTHER" id="decar-q47db6">
    <property type="family name" value="Hydrolase-1_PEP"/>
</dbReference>
<dbReference type="AlphaFoldDB" id="Q47DB6"/>
<evidence type="ECO:0000313" key="2">
    <source>
        <dbReference type="EMBL" id="AAZ47165.1"/>
    </source>
</evidence>
<gene>
    <name evidence="2" type="ordered locus">Daro_2430</name>
</gene>
<dbReference type="InterPro" id="IPR029058">
    <property type="entry name" value="AB_hydrolase_fold"/>
</dbReference>
<dbReference type="Gene3D" id="3.40.50.1820">
    <property type="entry name" value="alpha/beta hydrolase"/>
    <property type="match status" value="1"/>
</dbReference>
<dbReference type="NCBIfam" id="TIGR03100">
    <property type="entry name" value="hydr1_PEP"/>
    <property type="match status" value="1"/>
</dbReference>
<proteinExistence type="predicted"/>
<evidence type="ECO:0000259" key="1">
    <source>
        <dbReference type="Pfam" id="PF12146"/>
    </source>
</evidence>
<dbReference type="HOGENOM" id="CLU_075730_0_0_4"/>
<dbReference type="STRING" id="159087.Daro_2430"/>
<feature type="domain" description="Serine aminopeptidase S33" evidence="1">
    <location>
        <begin position="49"/>
        <end position="145"/>
    </location>
</feature>
<dbReference type="SUPFAM" id="SSF53474">
    <property type="entry name" value="alpha/beta-Hydrolases"/>
    <property type="match status" value="1"/>
</dbReference>
<sequence>MSCTERAFTFSCSGEALLAILAEPEASGQTGVLIVVGGPQYRVGSHRQFVLLSRALADAGFPVLRFDSRGMGDSTGVFGGFEQIDEDIAAAIDAFFENCPQVERIVVWGLCDAASASLLYWDATHDERVCGLVLLNPWVRSEATLAKTHIKHYYGQRLLQADFWRKMLTGKLGFSSSLKGFISSVLNARQQGKKVVDGKKLPFQEKMARGLERFSGPALFVLSGNDFTAKEFLGALKTEPLWNAIQQRSHVEMVHVDDADHTFSSAVWRNAVATGVTDWLQRRFN</sequence>
<dbReference type="eggNOG" id="COG1073">
    <property type="taxonomic scope" value="Bacteria"/>
</dbReference>
<reference evidence="2" key="1">
    <citation type="submission" date="2005-08" db="EMBL/GenBank/DDBJ databases">
        <title>Complete sequence of Dechloromonas aromatica RCB.</title>
        <authorList>
            <person name="Salinero K.K."/>
            <person name="Copeland A."/>
            <person name="Lucas S."/>
            <person name="Lapidus A."/>
            <person name="Barry K."/>
            <person name="Detter J.C."/>
            <person name="Glavina T."/>
            <person name="Hammon N."/>
            <person name="Israni S."/>
            <person name="Pitluck S."/>
            <person name="Di Bartolo G."/>
            <person name="Trong S."/>
            <person name="Schmutz J."/>
            <person name="Larimer F."/>
            <person name="Land M."/>
            <person name="Ivanova N."/>
            <person name="Richardson P."/>
        </authorList>
    </citation>
    <scope>NUCLEOTIDE SEQUENCE</scope>
    <source>
        <strain evidence="2">RCB</strain>
    </source>
</reference>
<dbReference type="KEGG" id="dar:Daro_2430"/>
<dbReference type="InterPro" id="IPR017531">
    <property type="entry name" value="Hydrolase-1_PEP"/>
</dbReference>
<protein>
    <submittedName>
        <fullName evidence="2">Esterase/lipase/thioesterase family active site</fullName>
    </submittedName>
</protein>
<name>Q47DB6_DECAR</name>
<dbReference type="OrthoDB" id="5379975at2"/>
<dbReference type="EMBL" id="CP000089">
    <property type="protein sequence ID" value="AAZ47165.1"/>
    <property type="molecule type" value="Genomic_DNA"/>
</dbReference>
<organism evidence="2">
    <name type="scientific">Dechloromonas aromatica (strain RCB)</name>
    <dbReference type="NCBI Taxonomy" id="159087"/>
    <lineage>
        <taxon>Bacteria</taxon>
        <taxon>Pseudomonadati</taxon>
        <taxon>Pseudomonadota</taxon>
        <taxon>Betaproteobacteria</taxon>
        <taxon>Rhodocyclales</taxon>
        <taxon>Azonexaceae</taxon>
        <taxon>Dechloromonas</taxon>
    </lineage>
</organism>
<dbReference type="Pfam" id="PF12146">
    <property type="entry name" value="Hydrolase_4"/>
    <property type="match status" value="1"/>
</dbReference>
<accession>Q47DB6</accession>